<sequence length="75" mass="8950">MSKPVIDEQEWQLMGLILQDSFNNHVKVNLSIFDPFHTRSLTGFVTVINTFRKEIKLNIDRDEWEWLFISVRTVL</sequence>
<evidence type="ECO:0000313" key="1">
    <source>
        <dbReference type="EMBL" id="MBB3125434.1"/>
    </source>
</evidence>
<protein>
    <recommendedName>
        <fullName evidence="3">YolD-like family protein</fullName>
    </recommendedName>
</protein>
<name>A0A839TFW0_9BACL</name>
<dbReference type="AlphaFoldDB" id="A0A839TFW0"/>
<dbReference type="EMBL" id="JACHXJ010000001">
    <property type="protein sequence ID" value="MBB3125434.1"/>
    <property type="molecule type" value="Genomic_DNA"/>
</dbReference>
<reference evidence="1 2" key="1">
    <citation type="submission" date="2020-08" db="EMBL/GenBank/DDBJ databases">
        <title>Genomic Encyclopedia of Type Strains, Phase III (KMG-III): the genomes of soil and plant-associated and newly described type strains.</title>
        <authorList>
            <person name="Whitman W."/>
        </authorList>
    </citation>
    <scope>NUCLEOTIDE SEQUENCE [LARGE SCALE GENOMIC DNA]</scope>
    <source>
        <strain evidence="1 2">CECT 5831</strain>
    </source>
</reference>
<accession>A0A839TFW0</accession>
<evidence type="ECO:0000313" key="2">
    <source>
        <dbReference type="Proteomes" id="UP000517523"/>
    </source>
</evidence>
<dbReference type="InterPro" id="IPR014962">
    <property type="entry name" value="YolD"/>
</dbReference>
<comment type="caution">
    <text evidence="1">The sequence shown here is derived from an EMBL/GenBank/DDBJ whole genome shotgun (WGS) entry which is preliminary data.</text>
</comment>
<dbReference type="Proteomes" id="UP000517523">
    <property type="component" value="Unassembled WGS sequence"/>
</dbReference>
<gene>
    <name evidence="1" type="ORF">FHS19_000088</name>
</gene>
<organism evidence="1 2">
    <name type="scientific">Paenibacillus rhizosphaerae</name>
    <dbReference type="NCBI Taxonomy" id="297318"/>
    <lineage>
        <taxon>Bacteria</taxon>
        <taxon>Bacillati</taxon>
        <taxon>Bacillota</taxon>
        <taxon>Bacilli</taxon>
        <taxon>Bacillales</taxon>
        <taxon>Paenibacillaceae</taxon>
        <taxon>Paenibacillus</taxon>
    </lineage>
</organism>
<evidence type="ECO:0008006" key="3">
    <source>
        <dbReference type="Google" id="ProtNLM"/>
    </source>
</evidence>
<proteinExistence type="predicted"/>
<dbReference type="Pfam" id="PF08863">
    <property type="entry name" value="YolD"/>
    <property type="match status" value="1"/>
</dbReference>